<gene>
    <name evidence="13" type="primary">RvY_14253-1</name>
    <name evidence="13" type="synonym">RvY_14253.1</name>
    <name evidence="13" type="ORF">RvY_14253</name>
</gene>
<feature type="compositionally biased region" description="Low complexity" evidence="11">
    <location>
        <begin position="884"/>
        <end position="898"/>
    </location>
</feature>
<dbReference type="GO" id="GO:0005886">
    <property type="term" value="C:plasma membrane"/>
    <property type="evidence" value="ECO:0007669"/>
    <property type="project" value="UniProtKB-SubCell"/>
</dbReference>
<feature type="transmembrane region" description="Helical" evidence="12">
    <location>
        <begin position="590"/>
        <end position="611"/>
    </location>
</feature>
<evidence type="ECO:0000256" key="1">
    <source>
        <dbReference type="ARBA" id="ARBA00004651"/>
    </source>
</evidence>
<evidence type="ECO:0000256" key="11">
    <source>
        <dbReference type="SAM" id="MobiDB-lite"/>
    </source>
</evidence>
<evidence type="ECO:0000256" key="4">
    <source>
        <dbReference type="ARBA" id="ARBA00022475"/>
    </source>
</evidence>
<evidence type="ECO:0000256" key="5">
    <source>
        <dbReference type="ARBA" id="ARBA00022692"/>
    </source>
</evidence>
<dbReference type="EMBL" id="BDGG01000010">
    <property type="protein sequence ID" value="GAV03884.1"/>
    <property type="molecule type" value="Genomic_DNA"/>
</dbReference>
<feature type="transmembrane region" description="Helical" evidence="12">
    <location>
        <begin position="365"/>
        <end position="385"/>
    </location>
</feature>
<keyword evidence="5 12" id="KW-0812">Transmembrane</keyword>
<feature type="region of interest" description="Disordered" evidence="11">
    <location>
        <begin position="283"/>
        <end position="309"/>
    </location>
</feature>
<keyword evidence="7 12" id="KW-1133">Transmembrane helix</keyword>
<keyword evidence="9 12" id="KW-0472">Membrane</keyword>
<feature type="transmembrane region" description="Helical" evidence="12">
    <location>
        <begin position="644"/>
        <end position="664"/>
    </location>
</feature>
<feature type="transmembrane region" description="Helical" evidence="12">
    <location>
        <begin position="684"/>
        <end position="702"/>
    </location>
</feature>
<feature type="region of interest" description="Disordered" evidence="11">
    <location>
        <begin position="152"/>
        <end position="208"/>
    </location>
</feature>
<evidence type="ECO:0000256" key="10">
    <source>
        <dbReference type="ARBA" id="ARBA00023303"/>
    </source>
</evidence>
<feature type="transmembrane region" description="Helical" evidence="12">
    <location>
        <begin position="722"/>
        <end position="742"/>
    </location>
</feature>
<comment type="subcellular location">
    <subcellularLocation>
        <location evidence="1">Cell membrane</location>
        <topology evidence="1">Multi-pass membrane protein</topology>
    </subcellularLocation>
</comment>
<feature type="transmembrane region" description="Helical" evidence="12">
    <location>
        <begin position="459"/>
        <end position="482"/>
    </location>
</feature>
<dbReference type="InterPro" id="IPR004878">
    <property type="entry name" value="Otopetrin"/>
</dbReference>
<evidence type="ECO:0000256" key="12">
    <source>
        <dbReference type="SAM" id="Phobius"/>
    </source>
</evidence>
<evidence type="ECO:0000256" key="7">
    <source>
        <dbReference type="ARBA" id="ARBA00022989"/>
    </source>
</evidence>
<dbReference type="PANTHER" id="PTHR21522:SF32">
    <property type="entry name" value="OTOPETRIN-2"/>
    <property type="match status" value="1"/>
</dbReference>
<evidence type="ECO:0008006" key="15">
    <source>
        <dbReference type="Google" id="ProtNLM"/>
    </source>
</evidence>
<evidence type="ECO:0000256" key="6">
    <source>
        <dbReference type="ARBA" id="ARBA00022781"/>
    </source>
</evidence>
<evidence type="ECO:0000313" key="14">
    <source>
        <dbReference type="Proteomes" id="UP000186922"/>
    </source>
</evidence>
<feature type="transmembrane region" description="Helical" evidence="12">
    <location>
        <begin position="334"/>
        <end position="353"/>
    </location>
</feature>
<dbReference type="Pfam" id="PF03189">
    <property type="entry name" value="Otopetrin"/>
    <property type="match status" value="1"/>
</dbReference>
<evidence type="ECO:0000256" key="2">
    <source>
        <dbReference type="ARBA" id="ARBA00006513"/>
    </source>
</evidence>
<reference evidence="13 14" key="1">
    <citation type="journal article" date="2016" name="Nat. Commun.">
        <title>Extremotolerant tardigrade genome and improved radiotolerance of human cultured cells by tardigrade-unique protein.</title>
        <authorList>
            <person name="Hashimoto T."/>
            <person name="Horikawa D.D."/>
            <person name="Saito Y."/>
            <person name="Kuwahara H."/>
            <person name="Kozuka-Hata H."/>
            <person name="Shin-I T."/>
            <person name="Minakuchi Y."/>
            <person name="Ohishi K."/>
            <person name="Motoyama A."/>
            <person name="Aizu T."/>
            <person name="Enomoto A."/>
            <person name="Kondo K."/>
            <person name="Tanaka S."/>
            <person name="Hara Y."/>
            <person name="Koshikawa S."/>
            <person name="Sagara H."/>
            <person name="Miura T."/>
            <person name="Yokobori S."/>
            <person name="Miyagawa K."/>
            <person name="Suzuki Y."/>
            <person name="Kubo T."/>
            <person name="Oyama M."/>
            <person name="Kohara Y."/>
            <person name="Fujiyama A."/>
            <person name="Arakawa K."/>
            <person name="Katayama T."/>
            <person name="Toyoda A."/>
            <person name="Kunieda T."/>
        </authorList>
    </citation>
    <scope>NUCLEOTIDE SEQUENCE [LARGE SCALE GENOMIC DNA]</scope>
    <source>
        <strain evidence="13 14">YOKOZUNA-1</strain>
    </source>
</reference>
<name>A0A1D1VXY3_RAMVA</name>
<feature type="compositionally biased region" description="Polar residues" evidence="11">
    <location>
        <begin position="162"/>
        <end position="183"/>
    </location>
</feature>
<keyword evidence="6" id="KW-0375">Hydrogen ion transport</keyword>
<feature type="compositionally biased region" description="Basic and acidic residues" evidence="11">
    <location>
        <begin position="184"/>
        <end position="194"/>
    </location>
</feature>
<feature type="compositionally biased region" description="Basic and acidic residues" evidence="11">
    <location>
        <begin position="285"/>
        <end position="295"/>
    </location>
</feature>
<keyword evidence="14" id="KW-1185">Reference proteome</keyword>
<keyword evidence="4" id="KW-1003">Cell membrane</keyword>
<proteinExistence type="inferred from homology"/>
<protein>
    <recommendedName>
        <fullName evidence="15">Otopetrin</fullName>
    </recommendedName>
</protein>
<organism evidence="13 14">
    <name type="scientific">Ramazzottius varieornatus</name>
    <name type="common">Water bear</name>
    <name type="synonym">Tardigrade</name>
    <dbReference type="NCBI Taxonomy" id="947166"/>
    <lineage>
        <taxon>Eukaryota</taxon>
        <taxon>Metazoa</taxon>
        <taxon>Ecdysozoa</taxon>
        <taxon>Tardigrada</taxon>
        <taxon>Eutardigrada</taxon>
        <taxon>Parachela</taxon>
        <taxon>Hypsibioidea</taxon>
        <taxon>Ramazzottiidae</taxon>
        <taxon>Ramazzottius</taxon>
    </lineage>
</organism>
<dbReference type="GO" id="GO:0015252">
    <property type="term" value="F:proton channel activity"/>
    <property type="evidence" value="ECO:0007669"/>
    <property type="project" value="InterPro"/>
</dbReference>
<evidence type="ECO:0000256" key="3">
    <source>
        <dbReference type="ARBA" id="ARBA00022448"/>
    </source>
</evidence>
<evidence type="ECO:0000313" key="13">
    <source>
        <dbReference type="EMBL" id="GAV03884.1"/>
    </source>
</evidence>
<feature type="transmembrane region" description="Helical" evidence="12">
    <location>
        <begin position="434"/>
        <end position="453"/>
    </location>
</feature>
<keyword evidence="3" id="KW-0813">Transport</keyword>
<dbReference type="AlphaFoldDB" id="A0A1D1VXY3"/>
<comment type="caution">
    <text evidence="13">The sequence shown here is derived from an EMBL/GenBank/DDBJ whole genome shotgun (WGS) entry which is preliminary data.</text>
</comment>
<evidence type="ECO:0000256" key="9">
    <source>
        <dbReference type="ARBA" id="ARBA00023136"/>
    </source>
</evidence>
<sequence length="904" mass="100127">MFQCEFYPRQYYYGTSVYLPRASSSHAYDLESAYERGRESANMGNDRRFDLIRRFGSETTLSARSLVFSPPTERRRAITPLTGYSGNVYTDLRSSNDEKTVPPFLSHFRSLAGDLDADAASVVVGDYDNREMGVVRATSRAMMQKAIIPRTSIKDRNGRIPRSNSRTTRLAITGNPNGISSDSPKLEHESRKGNAETGEQPDVFNRSPKQLTTTIVSAIDKPTPVTKSADTEVAIPIKQALSSIYTVPHTHHILPVHFASQTKLEKLKDPAYANLAISTTTAKISSEENNHDERQSGGGGGGEPPAGKRRQSLFEQAAETSELIFDELSRNLSALYGLLMTVTSCCLSIASALTHNMDANISRWFYAGMLAVSNIWLIFAFVYLLRRPMTPAARAALVFHRSVSTDTLGSTRPHVHRYIENDVDSGSFYLKMGASLFGIGSMIYACLEIGVFVENTSCFNPVMALNPCLFIMFVMLQLYFIYKNSLLKITKSRAISRFGLMHLVATNLCVWIRTLLDETLQEFTLLKKTALRHGDLNATEAAAEYDGIVEEYDIGGEYETEAPVSSASGYAPLCLAEDSIMRKMMDQASIFLYPCIIEYALISAGIIYIMWQAVEKHNNHFDHHPHHRNPRAFSVDCSHAAKGLFSGIMVIVPTVVGLIVFFLYVDNDKLAEDAAGFVGDVMDIILNIMALLSVIFCAVQFIKKLPRVEIHTANMALDDGLLLLTMIGVYAYSVVSIVGTIGQADGHSILSVVNDFLEIIQTTIQTVFIFDAGKRVLAVATESKTPNLPDGEKPKSDKPARETLTFLLAVNFAQWALDIFCTLRADTNPGARNFFGGRQWAVLLHLTVPLVIFYRFHSTVCLFDIWKHAYKVHRPHHHGHNAHAHPSSAAGHATPHSGSVISLH</sequence>
<accession>A0A1D1VXY3</accession>
<feature type="transmembrane region" description="Helical" evidence="12">
    <location>
        <begin position="494"/>
        <end position="516"/>
    </location>
</feature>
<evidence type="ECO:0000256" key="8">
    <source>
        <dbReference type="ARBA" id="ARBA00023065"/>
    </source>
</evidence>
<comment type="similarity">
    <text evidence="2">Belongs to the otopetrin family.</text>
</comment>
<dbReference type="Proteomes" id="UP000186922">
    <property type="component" value="Unassembled WGS sequence"/>
</dbReference>
<dbReference type="PANTHER" id="PTHR21522">
    <property type="entry name" value="PROTON CHANNEL OTOP"/>
    <property type="match status" value="1"/>
</dbReference>
<dbReference type="OrthoDB" id="6429739at2759"/>
<keyword evidence="10" id="KW-0407">Ion channel</keyword>
<keyword evidence="8" id="KW-0406">Ion transport</keyword>
<feature type="region of interest" description="Disordered" evidence="11">
    <location>
        <begin position="876"/>
        <end position="904"/>
    </location>
</feature>